<keyword evidence="2" id="KW-0805">Transcription regulation</keyword>
<dbReference type="Pfam" id="PF03466">
    <property type="entry name" value="LysR_substrate"/>
    <property type="match status" value="1"/>
</dbReference>
<gene>
    <name evidence="6" type="ORF">K8V42_06915</name>
</gene>
<name>A0A9E4DSN4_9ENTE</name>
<dbReference type="Pfam" id="PF00126">
    <property type="entry name" value="HTH_1"/>
    <property type="match status" value="1"/>
</dbReference>
<dbReference type="InterPro" id="IPR005119">
    <property type="entry name" value="LysR_subst-bd"/>
</dbReference>
<keyword evidence="4" id="KW-0804">Transcription</keyword>
<evidence type="ECO:0000256" key="2">
    <source>
        <dbReference type="ARBA" id="ARBA00023015"/>
    </source>
</evidence>
<comment type="similarity">
    <text evidence="1">Belongs to the LysR transcriptional regulatory family.</text>
</comment>
<dbReference type="InterPro" id="IPR036388">
    <property type="entry name" value="WH-like_DNA-bd_sf"/>
</dbReference>
<evidence type="ECO:0000256" key="1">
    <source>
        <dbReference type="ARBA" id="ARBA00009437"/>
    </source>
</evidence>
<dbReference type="GO" id="GO:0003677">
    <property type="term" value="F:DNA binding"/>
    <property type="evidence" value="ECO:0007669"/>
    <property type="project" value="UniProtKB-KW"/>
</dbReference>
<protein>
    <submittedName>
        <fullName evidence="6">LysR family transcriptional regulator</fullName>
    </submittedName>
</protein>
<dbReference type="AlphaFoldDB" id="A0A9E4DSN4"/>
<sequence length="312" mass="36159">MAFDSANMLYYLDILLKHGNFTKAAKDLYISQPYLTQLIKRTEKELDITIINRQTSPLQLTEAGRLYYQYLYTLEAEQDKFRKKISQYSSNEQQVLRLGVLSSLGTFLIPLFLPDFIQQYPNIKVELHEDTPAKNEEKLLNGEIDFFIGQNPETISPNLTIHQYGKHRYYAVIPKSSPFYQAKTFLLEENSFSIKQLLKEKLVLTTRGSAIRKQIDYLLQQHKIEPTIVLESNNIFTVVELAINNAGITFIPESIKVNPQPDKFNLYPIPLKLLSLYYFIAYQATRTLIAEEDAFIQLFLTNLAKDIVVQKK</sequence>
<accession>A0A9E4DSN4</accession>
<dbReference type="GO" id="GO:0003700">
    <property type="term" value="F:DNA-binding transcription factor activity"/>
    <property type="evidence" value="ECO:0007669"/>
    <property type="project" value="InterPro"/>
</dbReference>
<dbReference type="EMBL" id="JAJJVO010000101">
    <property type="protein sequence ID" value="MCC9274005.1"/>
    <property type="molecule type" value="Genomic_DNA"/>
</dbReference>
<evidence type="ECO:0000256" key="4">
    <source>
        <dbReference type="ARBA" id="ARBA00023163"/>
    </source>
</evidence>
<dbReference type="PANTHER" id="PTHR30126:SF96">
    <property type="entry name" value="TRANSCRIPTIONAL REGULATORY PROTEIN, LYSR FAMILY"/>
    <property type="match status" value="1"/>
</dbReference>
<keyword evidence="3" id="KW-0238">DNA-binding</keyword>
<dbReference type="InterPro" id="IPR000847">
    <property type="entry name" value="LysR_HTH_N"/>
</dbReference>
<reference evidence="6" key="1">
    <citation type="journal article" date="2021" name="PeerJ">
        <title>Extensive microbial diversity within the chicken gut microbiome revealed by metagenomics and culture.</title>
        <authorList>
            <person name="Gilroy R."/>
            <person name="Ravi A."/>
            <person name="Getino M."/>
            <person name="Pursley I."/>
            <person name="Horton D.L."/>
            <person name="Alikhan N.F."/>
            <person name="Baker D."/>
            <person name="Gharbi K."/>
            <person name="Hall N."/>
            <person name="Watson M."/>
            <person name="Adriaenssens E.M."/>
            <person name="Foster-Nyarko E."/>
            <person name="Jarju S."/>
            <person name="Secka A."/>
            <person name="Antonio M."/>
            <person name="Oren A."/>
            <person name="Chaudhuri R.R."/>
            <person name="La Ragione R."/>
            <person name="Hildebrand F."/>
            <person name="Pallen M.J."/>
        </authorList>
    </citation>
    <scope>NUCLEOTIDE SEQUENCE</scope>
    <source>
        <strain evidence="6">150</strain>
    </source>
</reference>
<feature type="domain" description="HTH lysR-type" evidence="5">
    <location>
        <begin position="9"/>
        <end position="61"/>
    </location>
</feature>
<dbReference type="SUPFAM" id="SSF53850">
    <property type="entry name" value="Periplasmic binding protein-like II"/>
    <property type="match status" value="1"/>
</dbReference>
<dbReference type="Proteomes" id="UP000813384">
    <property type="component" value="Unassembled WGS sequence"/>
</dbReference>
<reference evidence="6" key="2">
    <citation type="submission" date="2021-11" db="EMBL/GenBank/DDBJ databases">
        <authorList>
            <person name="Gilroy R."/>
        </authorList>
    </citation>
    <scope>NUCLEOTIDE SEQUENCE</scope>
    <source>
        <strain evidence="6">150</strain>
    </source>
</reference>
<dbReference type="Gene3D" id="1.10.10.10">
    <property type="entry name" value="Winged helix-like DNA-binding domain superfamily/Winged helix DNA-binding domain"/>
    <property type="match status" value="1"/>
</dbReference>
<proteinExistence type="inferred from homology"/>
<dbReference type="SUPFAM" id="SSF46785">
    <property type="entry name" value="Winged helix' DNA-binding domain"/>
    <property type="match status" value="1"/>
</dbReference>
<dbReference type="CDD" id="cd05466">
    <property type="entry name" value="PBP2_LTTR_substrate"/>
    <property type="match status" value="1"/>
</dbReference>
<evidence type="ECO:0000313" key="7">
    <source>
        <dbReference type="Proteomes" id="UP000813384"/>
    </source>
</evidence>
<organism evidence="6 7">
    <name type="scientific">Enterococcus aquimarinus</name>
    <dbReference type="NCBI Taxonomy" id="328396"/>
    <lineage>
        <taxon>Bacteria</taxon>
        <taxon>Bacillati</taxon>
        <taxon>Bacillota</taxon>
        <taxon>Bacilli</taxon>
        <taxon>Lactobacillales</taxon>
        <taxon>Enterococcaceae</taxon>
        <taxon>Enterococcus</taxon>
    </lineage>
</organism>
<comment type="caution">
    <text evidence="6">The sequence shown here is derived from an EMBL/GenBank/DDBJ whole genome shotgun (WGS) entry which is preliminary data.</text>
</comment>
<dbReference type="PROSITE" id="PS50931">
    <property type="entry name" value="HTH_LYSR"/>
    <property type="match status" value="1"/>
</dbReference>
<dbReference type="InterPro" id="IPR036390">
    <property type="entry name" value="WH_DNA-bd_sf"/>
</dbReference>
<dbReference type="PANTHER" id="PTHR30126">
    <property type="entry name" value="HTH-TYPE TRANSCRIPTIONAL REGULATOR"/>
    <property type="match status" value="1"/>
</dbReference>
<dbReference type="Gene3D" id="3.40.190.290">
    <property type="match status" value="1"/>
</dbReference>
<evidence type="ECO:0000256" key="3">
    <source>
        <dbReference type="ARBA" id="ARBA00023125"/>
    </source>
</evidence>
<evidence type="ECO:0000259" key="5">
    <source>
        <dbReference type="PROSITE" id="PS50931"/>
    </source>
</evidence>
<evidence type="ECO:0000313" key="6">
    <source>
        <dbReference type="EMBL" id="MCC9274005.1"/>
    </source>
</evidence>